<feature type="compositionally biased region" description="Low complexity" evidence="1">
    <location>
        <begin position="51"/>
        <end position="60"/>
    </location>
</feature>
<name>A0A8S3G3X4_9BILA</name>
<evidence type="ECO:0000313" key="2">
    <source>
        <dbReference type="EMBL" id="CAF5154359.1"/>
    </source>
</evidence>
<feature type="non-terminal residue" evidence="2">
    <location>
        <position position="1"/>
    </location>
</feature>
<protein>
    <submittedName>
        <fullName evidence="2">Uncharacterized protein</fullName>
    </submittedName>
</protein>
<dbReference type="AlphaFoldDB" id="A0A8S3G3X4"/>
<dbReference type="EMBL" id="CAJOBH010260168">
    <property type="protein sequence ID" value="CAF5154359.1"/>
    <property type="molecule type" value="Genomic_DNA"/>
</dbReference>
<organism evidence="2 3">
    <name type="scientific">Rotaria magnacalcarata</name>
    <dbReference type="NCBI Taxonomy" id="392030"/>
    <lineage>
        <taxon>Eukaryota</taxon>
        <taxon>Metazoa</taxon>
        <taxon>Spiralia</taxon>
        <taxon>Gnathifera</taxon>
        <taxon>Rotifera</taxon>
        <taxon>Eurotatoria</taxon>
        <taxon>Bdelloidea</taxon>
        <taxon>Philodinida</taxon>
        <taxon>Philodinidae</taxon>
        <taxon>Rotaria</taxon>
    </lineage>
</organism>
<evidence type="ECO:0000313" key="3">
    <source>
        <dbReference type="Proteomes" id="UP000681967"/>
    </source>
</evidence>
<gene>
    <name evidence="2" type="ORF">BYL167_LOCUS73037</name>
</gene>
<sequence length="60" mass="6559">MAAPKPWETSVPMSCQPMPTSFDAINSGMLPTIENPRTLGVAPPPPPRFVQQQQQQQQLG</sequence>
<accession>A0A8S3G3X4</accession>
<reference evidence="2" key="1">
    <citation type="submission" date="2021-02" db="EMBL/GenBank/DDBJ databases">
        <authorList>
            <person name="Nowell W R."/>
        </authorList>
    </citation>
    <scope>NUCLEOTIDE SEQUENCE</scope>
</reference>
<dbReference type="Proteomes" id="UP000681967">
    <property type="component" value="Unassembled WGS sequence"/>
</dbReference>
<proteinExistence type="predicted"/>
<comment type="caution">
    <text evidence="2">The sequence shown here is derived from an EMBL/GenBank/DDBJ whole genome shotgun (WGS) entry which is preliminary data.</text>
</comment>
<feature type="region of interest" description="Disordered" evidence="1">
    <location>
        <begin position="1"/>
        <end position="60"/>
    </location>
</feature>
<evidence type="ECO:0000256" key="1">
    <source>
        <dbReference type="SAM" id="MobiDB-lite"/>
    </source>
</evidence>